<dbReference type="Gene3D" id="3.10.180.10">
    <property type="entry name" value="2,3-Dihydroxybiphenyl 1,2-Dioxygenase, domain 1"/>
    <property type="match status" value="1"/>
</dbReference>
<feature type="domain" description="PhnB-like" evidence="1">
    <location>
        <begin position="3"/>
        <end position="129"/>
    </location>
</feature>
<dbReference type="PANTHER" id="PTHR33990:SF1">
    <property type="entry name" value="PROTEIN YJDN"/>
    <property type="match status" value="1"/>
</dbReference>
<protein>
    <submittedName>
        <fullName evidence="2">Glyoxalase/bleomycin resistance protein/dioxygenase</fullName>
    </submittedName>
</protein>
<dbReference type="KEGG" id="hhy:Halhy_0143"/>
<dbReference type="AlphaFoldDB" id="F4KTR2"/>
<organism evidence="2 3">
    <name type="scientific">Haliscomenobacter hydrossis (strain ATCC 27775 / DSM 1100 / LMG 10767 / O)</name>
    <dbReference type="NCBI Taxonomy" id="760192"/>
    <lineage>
        <taxon>Bacteria</taxon>
        <taxon>Pseudomonadati</taxon>
        <taxon>Bacteroidota</taxon>
        <taxon>Saprospiria</taxon>
        <taxon>Saprospirales</taxon>
        <taxon>Haliscomenobacteraceae</taxon>
        <taxon>Haliscomenobacter</taxon>
    </lineage>
</organism>
<reference key="2">
    <citation type="submission" date="2011-04" db="EMBL/GenBank/DDBJ databases">
        <title>Complete sequence of chromosome of Haliscomenobacter hydrossis DSM 1100.</title>
        <authorList>
            <consortium name="US DOE Joint Genome Institute (JGI-PGF)"/>
            <person name="Lucas S."/>
            <person name="Han J."/>
            <person name="Lapidus A."/>
            <person name="Bruce D."/>
            <person name="Goodwin L."/>
            <person name="Pitluck S."/>
            <person name="Peters L."/>
            <person name="Kyrpides N."/>
            <person name="Mavromatis K."/>
            <person name="Ivanova N."/>
            <person name="Ovchinnikova G."/>
            <person name="Pagani I."/>
            <person name="Daligault H."/>
            <person name="Detter J.C."/>
            <person name="Han C."/>
            <person name="Land M."/>
            <person name="Hauser L."/>
            <person name="Markowitz V."/>
            <person name="Cheng J.-F."/>
            <person name="Hugenholtz P."/>
            <person name="Woyke T."/>
            <person name="Wu D."/>
            <person name="Verbarg S."/>
            <person name="Frueling A."/>
            <person name="Brambilla E."/>
            <person name="Klenk H.-P."/>
            <person name="Eisen J.A."/>
        </authorList>
    </citation>
    <scope>NUCLEOTIDE SEQUENCE</scope>
    <source>
        <strain>DSM 1100</strain>
    </source>
</reference>
<dbReference type="STRING" id="760192.Halhy_0143"/>
<sequence>MNQLIIYLTFNGNCREAMSFYQACLGGELEFQTIGESPMAEQLPEKIKDFILHATLRNEHLLLMGTDMVGEQGLVKGNAMSILIECQNEAEIQVYYQLLSRGGRTTHPIESTFWGALFGGLTDKYGNNWLLHCAKNQRLTQVEAAN</sequence>
<dbReference type="CDD" id="cd06588">
    <property type="entry name" value="PhnB_like"/>
    <property type="match status" value="1"/>
</dbReference>
<evidence type="ECO:0000313" key="3">
    <source>
        <dbReference type="Proteomes" id="UP000008461"/>
    </source>
</evidence>
<dbReference type="OrthoDB" id="9795306at2"/>
<name>F4KTR2_HALH1</name>
<dbReference type="InterPro" id="IPR029068">
    <property type="entry name" value="Glyas_Bleomycin-R_OHBP_Dase"/>
</dbReference>
<dbReference type="PANTHER" id="PTHR33990">
    <property type="entry name" value="PROTEIN YJDN-RELATED"/>
    <property type="match status" value="1"/>
</dbReference>
<dbReference type="HOGENOM" id="CLU_046006_17_1_10"/>
<evidence type="ECO:0000313" key="2">
    <source>
        <dbReference type="EMBL" id="AEE48056.1"/>
    </source>
</evidence>
<dbReference type="Proteomes" id="UP000008461">
    <property type="component" value="Chromosome"/>
</dbReference>
<gene>
    <name evidence="2" type="ordered locus">Halhy_0143</name>
</gene>
<dbReference type="RefSeq" id="WP_013762620.1">
    <property type="nucleotide sequence ID" value="NC_015510.1"/>
</dbReference>
<dbReference type="eggNOG" id="COG2764">
    <property type="taxonomic scope" value="Bacteria"/>
</dbReference>
<dbReference type="Pfam" id="PF06983">
    <property type="entry name" value="3-dmu-9_3-mt"/>
    <property type="match status" value="1"/>
</dbReference>
<dbReference type="EMBL" id="CP002691">
    <property type="protein sequence ID" value="AEE48056.1"/>
    <property type="molecule type" value="Genomic_DNA"/>
</dbReference>
<accession>F4KTR2</accession>
<reference evidence="2 3" key="1">
    <citation type="journal article" date="2011" name="Stand. Genomic Sci.">
        <title>Complete genome sequence of Haliscomenobacter hydrossis type strain (O).</title>
        <authorList>
            <consortium name="US DOE Joint Genome Institute (JGI-PGF)"/>
            <person name="Daligault H."/>
            <person name="Lapidus A."/>
            <person name="Zeytun A."/>
            <person name="Nolan M."/>
            <person name="Lucas S."/>
            <person name="Del Rio T.G."/>
            <person name="Tice H."/>
            <person name="Cheng J.F."/>
            <person name="Tapia R."/>
            <person name="Han C."/>
            <person name="Goodwin L."/>
            <person name="Pitluck S."/>
            <person name="Liolios K."/>
            <person name="Pagani I."/>
            <person name="Ivanova N."/>
            <person name="Huntemann M."/>
            <person name="Mavromatis K."/>
            <person name="Mikhailova N."/>
            <person name="Pati A."/>
            <person name="Chen A."/>
            <person name="Palaniappan K."/>
            <person name="Land M."/>
            <person name="Hauser L."/>
            <person name="Brambilla E.M."/>
            <person name="Rohde M."/>
            <person name="Verbarg S."/>
            <person name="Goker M."/>
            <person name="Bristow J."/>
            <person name="Eisen J.A."/>
            <person name="Markowitz V."/>
            <person name="Hugenholtz P."/>
            <person name="Kyrpides N.C."/>
            <person name="Klenk H.P."/>
            <person name="Woyke T."/>
        </authorList>
    </citation>
    <scope>NUCLEOTIDE SEQUENCE [LARGE SCALE GENOMIC DNA]</scope>
    <source>
        <strain evidence="3">ATCC 27775 / DSM 1100 / LMG 10767 / O</strain>
    </source>
</reference>
<evidence type="ECO:0000259" key="1">
    <source>
        <dbReference type="Pfam" id="PF06983"/>
    </source>
</evidence>
<dbReference type="SUPFAM" id="SSF54593">
    <property type="entry name" value="Glyoxalase/Bleomycin resistance protein/Dihydroxybiphenyl dioxygenase"/>
    <property type="match status" value="1"/>
</dbReference>
<dbReference type="InterPro" id="IPR028973">
    <property type="entry name" value="PhnB-like"/>
</dbReference>
<keyword evidence="3" id="KW-1185">Reference proteome</keyword>
<proteinExistence type="predicted"/>